<evidence type="ECO:0000313" key="16">
    <source>
        <dbReference type="Proteomes" id="UP000217289"/>
    </source>
</evidence>
<dbReference type="GO" id="GO:0000049">
    <property type="term" value="F:tRNA binding"/>
    <property type="evidence" value="ECO:0007669"/>
    <property type="project" value="UniProtKB-KW"/>
</dbReference>
<dbReference type="GO" id="GO:0016740">
    <property type="term" value="F:transferase activity"/>
    <property type="evidence" value="ECO:0007669"/>
    <property type="project" value="UniProtKB-KW"/>
</dbReference>
<keyword evidence="11" id="KW-0408">Iron</keyword>
<proteinExistence type="inferred from homology"/>
<feature type="region of interest" description="Disordered" evidence="13">
    <location>
        <begin position="263"/>
        <end position="287"/>
    </location>
</feature>
<evidence type="ECO:0000256" key="6">
    <source>
        <dbReference type="ARBA" id="ARBA00022723"/>
    </source>
</evidence>
<dbReference type="InterPro" id="IPR014729">
    <property type="entry name" value="Rossmann-like_a/b/a_fold"/>
</dbReference>
<dbReference type="HAMAP" id="MF_01850">
    <property type="entry name" value="TtcA"/>
    <property type="match status" value="1"/>
</dbReference>
<keyword evidence="9" id="KW-0460">Magnesium</keyword>
<evidence type="ECO:0000256" key="12">
    <source>
        <dbReference type="ARBA" id="ARBA00023014"/>
    </source>
</evidence>
<evidence type="ECO:0000256" key="5">
    <source>
        <dbReference type="ARBA" id="ARBA00022694"/>
    </source>
</evidence>
<dbReference type="SUPFAM" id="SSF52402">
    <property type="entry name" value="Adenine nucleotide alpha hydrolases-like"/>
    <property type="match status" value="1"/>
</dbReference>
<dbReference type="PIRSF" id="PIRSF004976">
    <property type="entry name" value="ATPase_YdaO"/>
    <property type="match status" value="1"/>
</dbReference>
<sequence>MNSDVLRLEKNLLGHMGRAISDYSLISEGDRIMVGVSGGKDSYTLLYLLRELQRKAPVKFELLAVNLDQGHPGFPAHTLEGWFQGEGFAYKMLKEDTYSVVLEKTPPGKTQCSVCSRMRRGILYSAAVALGCNKIALGHHRDDLIHTLLLNLFFAGAIRGMPPILKSDDGRNTVIRPLCYAPEKDIAAYAALKQFPIIPCDLCGSQENLQRARMKKLVEELGRDIPDVRRSILAAMGNVRPSQLMDKDIFDFSALVSEGAVPSVDARSQHDGGNNEGRVGGCLENRQ</sequence>
<gene>
    <name evidence="15" type="ORF">MEBOL_001700</name>
</gene>
<dbReference type="KEGG" id="mbd:MEBOL_001700"/>
<evidence type="ECO:0000313" key="15">
    <source>
        <dbReference type="EMBL" id="ATB28254.1"/>
    </source>
</evidence>
<evidence type="ECO:0000256" key="2">
    <source>
        <dbReference type="ARBA" id="ARBA00022490"/>
    </source>
</evidence>
<keyword evidence="12" id="KW-0411">Iron-sulfur</keyword>
<organism evidence="15 16">
    <name type="scientific">Melittangium boletus DSM 14713</name>
    <dbReference type="NCBI Taxonomy" id="1294270"/>
    <lineage>
        <taxon>Bacteria</taxon>
        <taxon>Pseudomonadati</taxon>
        <taxon>Myxococcota</taxon>
        <taxon>Myxococcia</taxon>
        <taxon>Myxococcales</taxon>
        <taxon>Cystobacterineae</taxon>
        <taxon>Archangiaceae</taxon>
        <taxon>Melittangium</taxon>
    </lineage>
</organism>
<dbReference type="RefSeq" id="WP_281256645.1">
    <property type="nucleotide sequence ID" value="NZ_CP022163.1"/>
</dbReference>
<evidence type="ECO:0000256" key="3">
    <source>
        <dbReference type="ARBA" id="ARBA00022555"/>
    </source>
</evidence>
<keyword evidence="4" id="KW-0808">Transferase</keyword>
<dbReference type="Proteomes" id="UP000217289">
    <property type="component" value="Chromosome"/>
</dbReference>
<protein>
    <submittedName>
        <fullName evidence="15">tRNA(Cytosine32)-2-thiocytidine synthetase</fullName>
    </submittedName>
</protein>
<dbReference type="NCBIfam" id="NF007972">
    <property type="entry name" value="PRK10696.1"/>
    <property type="match status" value="1"/>
</dbReference>
<evidence type="ECO:0000256" key="7">
    <source>
        <dbReference type="ARBA" id="ARBA00022741"/>
    </source>
</evidence>
<keyword evidence="7" id="KW-0547">Nucleotide-binding</keyword>
<evidence type="ECO:0000259" key="14">
    <source>
        <dbReference type="Pfam" id="PF01171"/>
    </source>
</evidence>
<dbReference type="GO" id="GO:0008033">
    <property type="term" value="P:tRNA processing"/>
    <property type="evidence" value="ECO:0007669"/>
    <property type="project" value="UniProtKB-KW"/>
</dbReference>
<dbReference type="GO" id="GO:0046872">
    <property type="term" value="F:metal ion binding"/>
    <property type="evidence" value="ECO:0007669"/>
    <property type="project" value="UniProtKB-KW"/>
</dbReference>
<evidence type="ECO:0000256" key="1">
    <source>
        <dbReference type="ARBA" id="ARBA00022485"/>
    </source>
</evidence>
<keyword evidence="16" id="KW-1185">Reference proteome</keyword>
<evidence type="ECO:0000256" key="11">
    <source>
        <dbReference type="ARBA" id="ARBA00023004"/>
    </source>
</evidence>
<reference evidence="15 16" key="1">
    <citation type="submission" date="2017-06" db="EMBL/GenBank/DDBJ databases">
        <authorList>
            <person name="Kim H.J."/>
            <person name="Triplett B.A."/>
        </authorList>
    </citation>
    <scope>NUCLEOTIDE SEQUENCE [LARGE SCALE GENOMIC DNA]</scope>
    <source>
        <strain evidence="15 16">DSM 14713</strain>
    </source>
</reference>
<dbReference type="InterPro" id="IPR012089">
    <property type="entry name" value="tRNA_Cyd_32_2_STrfase"/>
</dbReference>
<dbReference type="Gene3D" id="3.40.50.620">
    <property type="entry name" value="HUPs"/>
    <property type="match status" value="1"/>
</dbReference>
<dbReference type="PANTHER" id="PTHR43686">
    <property type="entry name" value="SULFURTRANSFERASE-RELATED"/>
    <property type="match status" value="1"/>
</dbReference>
<dbReference type="CDD" id="cd24138">
    <property type="entry name" value="TtcA-like"/>
    <property type="match status" value="1"/>
</dbReference>
<keyword evidence="1" id="KW-0004">4Fe-4S</keyword>
<feature type="domain" description="tRNA(Ile)-lysidine/2-thiocytidine synthase N-terminal" evidence="14">
    <location>
        <begin position="32"/>
        <end position="198"/>
    </location>
</feature>
<evidence type="ECO:0000256" key="8">
    <source>
        <dbReference type="ARBA" id="ARBA00022840"/>
    </source>
</evidence>
<name>A0A250I8R2_9BACT</name>
<dbReference type="PANTHER" id="PTHR43686:SF1">
    <property type="entry name" value="AMINOTRAN_5 DOMAIN-CONTAINING PROTEIN"/>
    <property type="match status" value="1"/>
</dbReference>
<evidence type="ECO:0000256" key="10">
    <source>
        <dbReference type="ARBA" id="ARBA00022884"/>
    </source>
</evidence>
<dbReference type="AlphaFoldDB" id="A0A250I8R2"/>
<dbReference type="InterPro" id="IPR011063">
    <property type="entry name" value="TilS/TtcA_N"/>
</dbReference>
<evidence type="ECO:0000256" key="9">
    <source>
        <dbReference type="ARBA" id="ARBA00022842"/>
    </source>
</evidence>
<keyword evidence="6" id="KW-0479">Metal-binding</keyword>
<keyword evidence="2" id="KW-0963">Cytoplasm</keyword>
<keyword evidence="10" id="KW-0694">RNA-binding</keyword>
<evidence type="ECO:0000256" key="4">
    <source>
        <dbReference type="ARBA" id="ARBA00022679"/>
    </source>
</evidence>
<keyword evidence="5" id="KW-0819">tRNA processing</keyword>
<accession>A0A250I8R2</accession>
<dbReference type="Pfam" id="PF01171">
    <property type="entry name" value="ATP_bind_3"/>
    <property type="match status" value="1"/>
</dbReference>
<keyword evidence="8" id="KW-0067">ATP-binding</keyword>
<dbReference type="InterPro" id="IPR035107">
    <property type="entry name" value="tRNA_thiolation_TtcA_Ctu1"/>
</dbReference>
<dbReference type="GO" id="GO:0005524">
    <property type="term" value="F:ATP binding"/>
    <property type="evidence" value="ECO:0007669"/>
    <property type="project" value="UniProtKB-KW"/>
</dbReference>
<evidence type="ECO:0000256" key="13">
    <source>
        <dbReference type="SAM" id="MobiDB-lite"/>
    </source>
</evidence>
<dbReference type="EMBL" id="CP022163">
    <property type="protein sequence ID" value="ATB28254.1"/>
    <property type="molecule type" value="Genomic_DNA"/>
</dbReference>
<keyword evidence="3" id="KW-0820">tRNA-binding</keyword>
<dbReference type="GO" id="GO:0051539">
    <property type="term" value="F:4 iron, 4 sulfur cluster binding"/>
    <property type="evidence" value="ECO:0007669"/>
    <property type="project" value="UniProtKB-KW"/>
</dbReference>